<dbReference type="AlphaFoldDB" id="A0AAI9ERD1"/>
<comment type="caution">
    <text evidence="1">The sequence shown here is derived from an EMBL/GenBank/DDBJ whole genome shotgun (WGS) entry which is preliminary data.</text>
</comment>
<reference evidence="1 2" key="1">
    <citation type="submission" date="2015-03" db="EMBL/GenBank/DDBJ databases">
        <authorList>
            <consortium name="Pathogen Informatics"/>
            <person name="Murphy D."/>
        </authorList>
    </citation>
    <scope>NUCLEOTIDE SEQUENCE [LARGE SCALE GENOMIC DNA]</scope>
    <source>
        <strain evidence="1 2">3400/83</strain>
    </source>
</reference>
<evidence type="ECO:0000313" key="2">
    <source>
        <dbReference type="Proteomes" id="UP000046784"/>
    </source>
</evidence>
<dbReference type="EMBL" id="CGCB01000048">
    <property type="protein sequence ID" value="CFR14707.1"/>
    <property type="molecule type" value="Genomic_DNA"/>
</dbReference>
<organism evidence="1 2">
    <name type="scientific">Yersinia frederiksenii</name>
    <dbReference type="NCBI Taxonomy" id="29484"/>
    <lineage>
        <taxon>Bacteria</taxon>
        <taxon>Pseudomonadati</taxon>
        <taxon>Pseudomonadota</taxon>
        <taxon>Gammaproteobacteria</taxon>
        <taxon>Enterobacterales</taxon>
        <taxon>Yersiniaceae</taxon>
        <taxon>Yersinia</taxon>
    </lineage>
</organism>
<proteinExistence type="predicted"/>
<name>A0AAI9ERD1_YERFR</name>
<dbReference type="Proteomes" id="UP000046784">
    <property type="component" value="Unassembled WGS sequence"/>
</dbReference>
<sequence>MLKSMLIAKCLSRCGMIPDISTGEAAVKDVFETYFPHHKFDEWNTHLSDDVVQHFLNQARGAGTIRVNFFIEDLWDL</sequence>
<dbReference type="RefSeq" id="WP_057645729.1">
    <property type="nucleotide sequence ID" value="NZ_CABMMF010000048.1"/>
</dbReference>
<accession>A0AAI9ERD1</accession>
<evidence type="ECO:0000313" key="1">
    <source>
        <dbReference type="EMBL" id="CFR14707.1"/>
    </source>
</evidence>
<protein>
    <submittedName>
        <fullName evidence="1">Uncharacterized protein</fullName>
    </submittedName>
</protein>
<gene>
    <name evidence="1" type="ORF">ERS008524_04214</name>
</gene>